<proteinExistence type="predicted"/>
<accession>A0A9X7VXQ5</accession>
<dbReference type="AlphaFoldDB" id="A0A9X7VXQ5"/>
<dbReference type="EMBL" id="CP071182">
    <property type="protein sequence ID" value="QSO46991.1"/>
    <property type="molecule type" value="Genomic_DNA"/>
</dbReference>
<evidence type="ECO:0000313" key="2">
    <source>
        <dbReference type="Proteomes" id="UP000663505"/>
    </source>
</evidence>
<protein>
    <submittedName>
        <fullName evidence="1">Uncharacterized protein</fullName>
    </submittedName>
</protein>
<organism evidence="1 2">
    <name type="scientific">Alicyclobacillus mengziensis</name>
    <dbReference type="NCBI Taxonomy" id="2931921"/>
    <lineage>
        <taxon>Bacteria</taxon>
        <taxon>Bacillati</taxon>
        <taxon>Bacillota</taxon>
        <taxon>Bacilli</taxon>
        <taxon>Bacillales</taxon>
        <taxon>Alicyclobacillaceae</taxon>
        <taxon>Alicyclobacillus</taxon>
    </lineage>
</organism>
<dbReference type="RefSeq" id="WP_206656352.1">
    <property type="nucleotide sequence ID" value="NZ_CP071182.1"/>
</dbReference>
<reference evidence="1 2" key="1">
    <citation type="submission" date="2021-02" db="EMBL/GenBank/DDBJ databases">
        <title>Alicyclobacillus curvatus sp. nov. and Alicyclobacillus mengziensis sp. nov., two acidophilic bacteria isolated from acid mine drainage.</title>
        <authorList>
            <person name="Huang Y."/>
        </authorList>
    </citation>
    <scope>NUCLEOTIDE SEQUENCE [LARGE SCALE GENOMIC DNA]</scope>
    <source>
        <strain evidence="1 2">S30H14</strain>
    </source>
</reference>
<gene>
    <name evidence="1" type="ORF">JZ786_21670</name>
</gene>
<keyword evidence="2" id="KW-1185">Reference proteome</keyword>
<dbReference type="KEGG" id="afx:JZ786_21670"/>
<name>A0A9X7VXQ5_9BACL</name>
<sequence length="53" mass="6123">MVTQRRIVVLKTKRRRVVVDLTPRYWAIGMAFGRPNVYVQLGPLGFGFQKTVC</sequence>
<evidence type="ECO:0000313" key="1">
    <source>
        <dbReference type="EMBL" id="QSO46991.1"/>
    </source>
</evidence>
<dbReference type="Proteomes" id="UP000663505">
    <property type="component" value="Chromosome"/>
</dbReference>